<dbReference type="AlphaFoldDB" id="A0A433D5G7"/>
<dbReference type="EMBL" id="RBNI01006328">
    <property type="protein sequence ID" value="RUP46097.1"/>
    <property type="molecule type" value="Genomic_DNA"/>
</dbReference>
<evidence type="ECO:0000313" key="2">
    <source>
        <dbReference type="EMBL" id="RUP46097.1"/>
    </source>
</evidence>
<accession>A0A433D5G7</accession>
<organism evidence="2 3">
    <name type="scientific">Jimgerdemannia flammicorona</name>
    <dbReference type="NCBI Taxonomy" id="994334"/>
    <lineage>
        <taxon>Eukaryota</taxon>
        <taxon>Fungi</taxon>
        <taxon>Fungi incertae sedis</taxon>
        <taxon>Mucoromycota</taxon>
        <taxon>Mucoromycotina</taxon>
        <taxon>Endogonomycetes</taxon>
        <taxon>Endogonales</taxon>
        <taxon>Endogonaceae</taxon>
        <taxon>Jimgerdemannia</taxon>
    </lineage>
</organism>
<keyword evidence="3" id="KW-1185">Reference proteome</keyword>
<reference evidence="2 3" key="1">
    <citation type="journal article" date="2018" name="New Phytol.">
        <title>Phylogenomics of Endogonaceae and evolution of mycorrhizas within Mucoromycota.</title>
        <authorList>
            <person name="Chang Y."/>
            <person name="Desiro A."/>
            <person name="Na H."/>
            <person name="Sandor L."/>
            <person name="Lipzen A."/>
            <person name="Clum A."/>
            <person name="Barry K."/>
            <person name="Grigoriev I.V."/>
            <person name="Martin F.M."/>
            <person name="Stajich J.E."/>
            <person name="Smith M.E."/>
            <person name="Bonito G."/>
            <person name="Spatafora J.W."/>
        </authorList>
    </citation>
    <scope>NUCLEOTIDE SEQUENCE [LARGE SCALE GENOMIC DNA]</scope>
    <source>
        <strain evidence="2 3">GMNB39</strain>
    </source>
</reference>
<evidence type="ECO:0000256" key="1">
    <source>
        <dbReference type="SAM" id="MobiDB-lite"/>
    </source>
</evidence>
<feature type="region of interest" description="Disordered" evidence="1">
    <location>
        <begin position="1"/>
        <end position="126"/>
    </location>
</feature>
<feature type="compositionally biased region" description="Polar residues" evidence="1">
    <location>
        <begin position="1"/>
        <end position="14"/>
    </location>
</feature>
<protein>
    <submittedName>
        <fullName evidence="2">Uncharacterized protein</fullName>
    </submittedName>
</protein>
<sequence>MLMNMYNQESPSKGSTRRKNKKEGRRRPYKFQIGQPNSSLADHTLPRKPRPRRPPSRTCARPNPRPRNSPPGLRYRPPTTSHPRPTRLRHLTSPGSRPRSRQEGSGWSGVLGSCYGEKRGEVSLGG</sequence>
<evidence type="ECO:0000313" key="3">
    <source>
        <dbReference type="Proteomes" id="UP000268093"/>
    </source>
</evidence>
<gene>
    <name evidence="2" type="ORF">BC936DRAFT_147360</name>
</gene>
<proteinExistence type="predicted"/>
<name>A0A433D5G7_9FUNG</name>
<feature type="compositionally biased region" description="Basic residues" evidence="1">
    <location>
        <begin position="46"/>
        <end position="55"/>
    </location>
</feature>
<dbReference type="Proteomes" id="UP000268093">
    <property type="component" value="Unassembled WGS sequence"/>
</dbReference>
<comment type="caution">
    <text evidence="2">The sequence shown here is derived from an EMBL/GenBank/DDBJ whole genome shotgun (WGS) entry which is preliminary data.</text>
</comment>
<feature type="compositionally biased region" description="Basic and acidic residues" evidence="1">
    <location>
        <begin position="116"/>
        <end position="126"/>
    </location>
</feature>
<feature type="compositionally biased region" description="Basic residues" evidence="1">
    <location>
        <begin position="15"/>
        <end position="29"/>
    </location>
</feature>
<feature type="compositionally biased region" description="Low complexity" evidence="1">
    <location>
        <begin position="70"/>
        <end position="83"/>
    </location>
</feature>